<dbReference type="EMBL" id="JJML01000001">
    <property type="protein sequence ID" value="KGF73994.1"/>
    <property type="molecule type" value="Genomic_DNA"/>
</dbReference>
<proteinExistence type="predicted"/>
<keyword evidence="3" id="KW-1185">Reference proteome</keyword>
<evidence type="ECO:0000313" key="3">
    <source>
        <dbReference type="Proteomes" id="UP000030170"/>
    </source>
</evidence>
<dbReference type="Pfam" id="PF26394">
    <property type="entry name" value="Psb34"/>
    <property type="match status" value="1"/>
</dbReference>
<comment type="caution">
    <text evidence="2">The sequence shown here is derived from an EMBL/GenBank/DDBJ whole genome shotgun (WGS) entry which is preliminary data.</text>
</comment>
<dbReference type="OrthoDB" id="571921at2"/>
<dbReference type="STRING" id="1497020.DO97_00180"/>
<feature type="region of interest" description="Disordered" evidence="1">
    <location>
        <begin position="81"/>
        <end position="118"/>
    </location>
</feature>
<organism evidence="2 3">
    <name type="scientific">Neosynechococcus sphagnicola sy1</name>
    <dbReference type="NCBI Taxonomy" id="1497020"/>
    <lineage>
        <taxon>Bacteria</taxon>
        <taxon>Bacillati</taxon>
        <taxon>Cyanobacteriota</taxon>
        <taxon>Cyanophyceae</taxon>
        <taxon>Neosynechococcales</taxon>
        <taxon>Neosynechococcaceae</taxon>
        <taxon>Neosynechococcus</taxon>
    </lineage>
</organism>
<dbReference type="InterPro" id="IPR048028">
    <property type="entry name" value="Psb34-like"/>
</dbReference>
<feature type="compositionally biased region" description="Basic and acidic residues" evidence="1">
    <location>
        <begin position="100"/>
        <end position="112"/>
    </location>
</feature>
<dbReference type="Proteomes" id="UP000030170">
    <property type="component" value="Unassembled WGS sequence"/>
</dbReference>
<evidence type="ECO:0000256" key="1">
    <source>
        <dbReference type="SAM" id="MobiDB-lite"/>
    </source>
</evidence>
<accession>A0A098TNX3</accession>
<name>A0A098TNX3_9CYAN</name>
<sequence length="118" mass="13331">MSTQNDFQDSIPQYDAHIIPAESAARQDREGKDFWHTSHVEASGELSEVTEGYTVDKEGLLNNYAIEPEMYVNVPGDMRDQTAQEQAEYAHQLQELSEDEGGKLTAEHDWRHKGPGLI</sequence>
<evidence type="ECO:0000313" key="2">
    <source>
        <dbReference type="EMBL" id="KGF73994.1"/>
    </source>
</evidence>
<dbReference type="AlphaFoldDB" id="A0A098TNX3"/>
<dbReference type="RefSeq" id="WP_036530129.1">
    <property type="nucleotide sequence ID" value="NZ_JJML01000001.1"/>
</dbReference>
<gene>
    <name evidence="2" type="ORF">DO97_00180</name>
</gene>
<reference evidence="2 3" key="1">
    <citation type="journal article" date="2014" name="Mol. Ecol.">
        <title>Evolution of Synechococcus.</title>
        <authorList>
            <person name="Dvorak P."/>
            <person name="Casamatta D."/>
            <person name="Hasler P."/>
            <person name="Poulickova A."/>
            <person name="Ondrej V."/>
            <person name="Sanges R."/>
        </authorList>
    </citation>
    <scope>NUCLEOTIDE SEQUENCE [LARGE SCALE GENOMIC DNA]</scope>
    <source>
        <strain evidence="2 3">CAUP A 1101</strain>
    </source>
</reference>
<protein>
    <submittedName>
        <fullName evidence="2">Uncharacterized protein</fullName>
    </submittedName>
</protein>